<keyword evidence="12" id="KW-1185">Reference proteome</keyword>
<dbReference type="SUPFAM" id="SSF81665">
    <property type="entry name" value="Calcium ATPase, transmembrane domain M"/>
    <property type="match status" value="1"/>
</dbReference>
<dbReference type="GO" id="GO:0016887">
    <property type="term" value="F:ATP hydrolysis activity"/>
    <property type="evidence" value="ECO:0007669"/>
    <property type="project" value="InterPro"/>
</dbReference>
<dbReference type="GO" id="GO:0015086">
    <property type="term" value="F:cadmium ion transmembrane transporter activity"/>
    <property type="evidence" value="ECO:0007669"/>
    <property type="project" value="TreeGrafter"/>
</dbReference>
<feature type="transmembrane region" description="Helical" evidence="8">
    <location>
        <begin position="38"/>
        <end position="57"/>
    </location>
</feature>
<dbReference type="GO" id="GO:0005886">
    <property type="term" value="C:plasma membrane"/>
    <property type="evidence" value="ECO:0007669"/>
    <property type="project" value="UniProtKB-SubCell"/>
</dbReference>
<keyword evidence="3 8" id="KW-0812">Transmembrane</keyword>
<keyword evidence="8" id="KW-1003">Cell membrane</keyword>
<keyword evidence="8" id="KW-0067">ATP-binding</keyword>
<keyword evidence="6 8" id="KW-1133">Transmembrane helix</keyword>
<keyword evidence="4 8" id="KW-0479">Metal-binding</keyword>
<dbReference type="InterPro" id="IPR001757">
    <property type="entry name" value="P_typ_ATPase"/>
</dbReference>
<dbReference type="PRINTS" id="PR00119">
    <property type="entry name" value="CATATPASE"/>
</dbReference>
<evidence type="ECO:0000313" key="11">
    <source>
        <dbReference type="EMBL" id="MBB5617701.1"/>
    </source>
</evidence>
<organism evidence="11 12">
    <name type="scientific">Microcella frigidaquae</name>
    <dbReference type="NCBI Taxonomy" id="424758"/>
    <lineage>
        <taxon>Bacteria</taxon>
        <taxon>Bacillati</taxon>
        <taxon>Actinomycetota</taxon>
        <taxon>Actinomycetes</taxon>
        <taxon>Micrococcales</taxon>
        <taxon>Microbacteriaceae</taxon>
        <taxon>Microcella</taxon>
    </lineage>
</organism>
<comment type="similarity">
    <text evidence="2 8">Belongs to the cation transport ATPase (P-type) (TC 3.A.3) family. Type IB subfamily.</text>
</comment>
<dbReference type="PANTHER" id="PTHR48085">
    <property type="entry name" value="CADMIUM/ZINC-TRANSPORTING ATPASE HMA2-RELATED"/>
    <property type="match status" value="1"/>
</dbReference>
<keyword evidence="8" id="KW-0547">Nucleotide-binding</keyword>
<evidence type="ECO:0000313" key="12">
    <source>
        <dbReference type="Proteomes" id="UP000552883"/>
    </source>
</evidence>
<feature type="region of interest" description="Disordered" evidence="9">
    <location>
        <begin position="617"/>
        <end position="647"/>
    </location>
</feature>
<evidence type="ECO:0000259" key="10">
    <source>
        <dbReference type="Pfam" id="PF00122"/>
    </source>
</evidence>
<dbReference type="OrthoDB" id="7059309at2"/>
<evidence type="ECO:0000256" key="4">
    <source>
        <dbReference type="ARBA" id="ARBA00022723"/>
    </source>
</evidence>
<dbReference type="Gene3D" id="3.40.1110.10">
    <property type="entry name" value="Calcium-transporting ATPase, cytoplasmic domain N"/>
    <property type="match status" value="1"/>
</dbReference>
<keyword evidence="7 8" id="KW-0472">Membrane</keyword>
<dbReference type="GO" id="GO:0005524">
    <property type="term" value="F:ATP binding"/>
    <property type="evidence" value="ECO:0007669"/>
    <property type="project" value="UniProtKB-UniRule"/>
</dbReference>
<evidence type="ECO:0000256" key="1">
    <source>
        <dbReference type="ARBA" id="ARBA00004651"/>
    </source>
</evidence>
<evidence type="ECO:0000256" key="5">
    <source>
        <dbReference type="ARBA" id="ARBA00022967"/>
    </source>
</evidence>
<feature type="transmembrane region" description="Helical" evidence="8">
    <location>
        <begin position="259"/>
        <end position="279"/>
    </location>
</feature>
<evidence type="ECO:0000256" key="6">
    <source>
        <dbReference type="ARBA" id="ARBA00022989"/>
    </source>
</evidence>
<dbReference type="SUPFAM" id="SSF56784">
    <property type="entry name" value="HAD-like"/>
    <property type="match status" value="1"/>
</dbReference>
<proteinExistence type="inferred from homology"/>
<dbReference type="AlphaFoldDB" id="A0A840X649"/>
<feature type="transmembrane region" description="Helical" evidence="8">
    <location>
        <begin position="234"/>
        <end position="253"/>
    </location>
</feature>
<dbReference type="SFLD" id="SFLDF00027">
    <property type="entry name" value="p-type_atpase"/>
    <property type="match status" value="1"/>
</dbReference>
<dbReference type="EMBL" id="JACHBS010000001">
    <property type="protein sequence ID" value="MBB5617701.1"/>
    <property type="molecule type" value="Genomic_DNA"/>
</dbReference>
<dbReference type="SFLD" id="SFLDG00002">
    <property type="entry name" value="C1.7:_P-type_atpase_like"/>
    <property type="match status" value="1"/>
</dbReference>
<dbReference type="InterPro" id="IPR051014">
    <property type="entry name" value="Cation_Transport_ATPase_IB"/>
</dbReference>
<dbReference type="Pfam" id="PF00122">
    <property type="entry name" value="E1-E2_ATPase"/>
    <property type="match status" value="1"/>
</dbReference>
<comment type="subcellular location">
    <subcellularLocation>
        <location evidence="1">Cell membrane</location>
        <topology evidence="1">Multi-pass membrane protein</topology>
    </subcellularLocation>
</comment>
<dbReference type="SUPFAM" id="SSF81653">
    <property type="entry name" value="Calcium ATPase, transduction domain A"/>
    <property type="match status" value="1"/>
</dbReference>
<feature type="transmembrane region" description="Helical" evidence="8">
    <location>
        <begin position="562"/>
        <end position="589"/>
    </location>
</feature>
<evidence type="ECO:0000256" key="9">
    <source>
        <dbReference type="SAM" id="MobiDB-lite"/>
    </source>
</evidence>
<dbReference type="Proteomes" id="UP000552883">
    <property type="component" value="Unassembled WGS sequence"/>
</dbReference>
<dbReference type="InterPro" id="IPR027256">
    <property type="entry name" value="P-typ_ATPase_IB"/>
</dbReference>
<evidence type="ECO:0000256" key="3">
    <source>
        <dbReference type="ARBA" id="ARBA00022692"/>
    </source>
</evidence>
<dbReference type="PROSITE" id="PS00154">
    <property type="entry name" value="ATPASE_E1_E2"/>
    <property type="match status" value="1"/>
</dbReference>
<evidence type="ECO:0000256" key="8">
    <source>
        <dbReference type="RuleBase" id="RU362081"/>
    </source>
</evidence>
<reference evidence="11 12" key="1">
    <citation type="submission" date="2020-08" db="EMBL/GenBank/DDBJ databases">
        <title>Sequencing the genomes of 1000 actinobacteria strains.</title>
        <authorList>
            <person name="Klenk H.-P."/>
        </authorList>
    </citation>
    <scope>NUCLEOTIDE SEQUENCE [LARGE SCALE GENOMIC DNA]</scope>
    <source>
        <strain evidence="11 12">DSM 23889</strain>
    </source>
</reference>
<dbReference type="InterPro" id="IPR036412">
    <property type="entry name" value="HAD-like_sf"/>
</dbReference>
<evidence type="ECO:0000256" key="2">
    <source>
        <dbReference type="ARBA" id="ARBA00006024"/>
    </source>
</evidence>
<dbReference type="NCBIfam" id="TIGR01525">
    <property type="entry name" value="ATPase-IB_hvy"/>
    <property type="match status" value="1"/>
</dbReference>
<dbReference type="InterPro" id="IPR059000">
    <property type="entry name" value="ATPase_P-type_domA"/>
</dbReference>
<dbReference type="Gene3D" id="3.40.50.1000">
    <property type="entry name" value="HAD superfamily/HAD-like"/>
    <property type="match status" value="1"/>
</dbReference>
<keyword evidence="5" id="KW-1278">Translocase</keyword>
<dbReference type="InterPro" id="IPR023299">
    <property type="entry name" value="ATPase_P-typ_cyto_dom_N"/>
</dbReference>
<dbReference type="InterPro" id="IPR008250">
    <property type="entry name" value="ATPase_P-typ_transduc_dom_A_sf"/>
</dbReference>
<gene>
    <name evidence="11" type="ORF">BJ959_001197</name>
</gene>
<sequence length="647" mass="66372">MTRLVALVRRFPLVALTVLVAIIAGALALNGLEPAARWLVSLYALGIAVMEAVSMVRGLLAQQFGLDILAVTAIVSTVVVGEYWASLIIVFMLAGGEALEVAAAGRAQRELRALLDRVPQQAHRIEADGSVADIAVDQVRVGDRLLVRPAEILPVDGDLASGLASLDESSLTGESLPVDKAIGDPVLSGSVNGPTAIEIVATAVAADSQYQRIVELVREASSSKAPLVRLADRYALPFTGVSLAIAGVAWAVSGDPVRFAEVLVVATPCPLLIAAPVAFMGGMSSAAKRGIVMKSAASLEKLARVRTVAFDKTGTLTQGRPAVVGVHPQPGFDERELLHLMGSAEQYSSHVLAASIQQAALDRAGSLSPSTDAREVATFGVEATIDGRRVRVGKPAFVAEHAADLVPHAAESGAAVVYAAVDGRFAGVIVLRDAVRDDAADTLVALRGLGAERILMVTGDVAATAGPIAASLGITELHAECLPDDKVRIIREAQPRPVVMVGDGVNDAPVLAVSDVGIAMGAKGSTAASESADVVILLDDIARVARAVAIGRRTVRIALQSIWLGIVISVGLMLVAAVGLLPAIVGATLQEVVDLIAILGALRAVRAGVAPVAGLDAAPRSSRTTTGPVPDAEASLGTGPAGPLVDR</sequence>
<dbReference type="GO" id="GO:0019829">
    <property type="term" value="F:ATPase-coupled monoatomic cation transmembrane transporter activity"/>
    <property type="evidence" value="ECO:0007669"/>
    <property type="project" value="InterPro"/>
</dbReference>
<protein>
    <submittedName>
        <fullName evidence="11">Heavy metal translocating P-type ATPase</fullName>
    </submittedName>
</protein>
<dbReference type="InterPro" id="IPR023214">
    <property type="entry name" value="HAD_sf"/>
</dbReference>
<dbReference type="SFLD" id="SFLDS00003">
    <property type="entry name" value="Haloacid_Dehalogenase"/>
    <property type="match status" value="1"/>
</dbReference>
<dbReference type="InterPro" id="IPR018303">
    <property type="entry name" value="ATPase_P-typ_P_site"/>
</dbReference>
<comment type="caution">
    <text evidence="11">The sequence shown here is derived from an EMBL/GenBank/DDBJ whole genome shotgun (WGS) entry which is preliminary data.</text>
</comment>
<evidence type="ECO:0000256" key="7">
    <source>
        <dbReference type="ARBA" id="ARBA00023136"/>
    </source>
</evidence>
<dbReference type="NCBIfam" id="TIGR01494">
    <property type="entry name" value="ATPase_P-type"/>
    <property type="match status" value="1"/>
</dbReference>
<accession>A0A840X649</accession>
<dbReference type="Gene3D" id="2.70.150.10">
    <property type="entry name" value="Calcium-transporting ATPase, cytoplasmic transduction domain A"/>
    <property type="match status" value="1"/>
</dbReference>
<feature type="domain" description="P-type ATPase A" evidence="10">
    <location>
        <begin position="118"/>
        <end position="217"/>
    </location>
</feature>
<dbReference type="Pfam" id="PF00702">
    <property type="entry name" value="Hydrolase"/>
    <property type="match status" value="1"/>
</dbReference>
<dbReference type="InterPro" id="IPR023298">
    <property type="entry name" value="ATPase_P-typ_TM_dom_sf"/>
</dbReference>
<dbReference type="RefSeq" id="WP_153982997.1">
    <property type="nucleotide sequence ID" value="NZ_BAAANZ010000006.1"/>
</dbReference>
<dbReference type="InterPro" id="IPR044492">
    <property type="entry name" value="P_typ_ATPase_HD_dom"/>
</dbReference>
<dbReference type="NCBIfam" id="TIGR01512">
    <property type="entry name" value="ATPase-IB2_Cd"/>
    <property type="match status" value="1"/>
</dbReference>
<dbReference type="GO" id="GO:0046872">
    <property type="term" value="F:metal ion binding"/>
    <property type="evidence" value="ECO:0007669"/>
    <property type="project" value="UniProtKB-KW"/>
</dbReference>
<name>A0A840X649_9MICO</name>
<dbReference type="PANTHER" id="PTHR48085:SF5">
    <property type="entry name" value="CADMIUM_ZINC-TRANSPORTING ATPASE HMA4-RELATED"/>
    <property type="match status" value="1"/>
</dbReference>